<name>A0A383E4U3_9ZZZZ</name>
<accession>A0A383E4U3</accession>
<proteinExistence type="predicted"/>
<reference evidence="1" key="1">
    <citation type="submission" date="2018-05" db="EMBL/GenBank/DDBJ databases">
        <authorList>
            <person name="Lanie J.A."/>
            <person name="Ng W.-L."/>
            <person name="Kazmierczak K.M."/>
            <person name="Andrzejewski T.M."/>
            <person name="Davidsen T.M."/>
            <person name="Wayne K.J."/>
            <person name="Tettelin H."/>
            <person name="Glass J.I."/>
            <person name="Rusch D."/>
            <person name="Podicherti R."/>
            <person name="Tsui H.-C.T."/>
            <person name="Winkler M.E."/>
        </authorList>
    </citation>
    <scope>NUCLEOTIDE SEQUENCE</scope>
</reference>
<organism evidence="1">
    <name type="scientific">marine metagenome</name>
    <dbReference type="NCBI Taxonomy" id="408172"/>
    <lineage>
        <taxon>unclassified sequences</taxon>
        <taxon>metagenomes</taxon>
        <taxon>ecological metagenomes</taxon>
    </lineage>
</organism>
<gene>
    <name evidence="1" type="ORF">METZ01_LOCUS504605</name>
</gene>
<protein>
    <submittedName>
        <fullName evidence="1">Uncharacterized protein</fullName>
    </submittedName>
</protein>
<feature type="non-terminal residue" evidence="1">
    <location>
        <position position="45"/>
    </location>
</feature>
<sequence>MIHHEPSASVPLKVRGHNTSLADIPFFKKVQELEEPTRHEGNYYR</sequence>
<dbReference type="AlphaFoldDB" id="A0A383E4U3"/>
<evidence type="ECO:0000313" key="1">
    <source>
        <dbReference type="EMBL" id="SVE51751.1"/>
    </source>
</evidence>
<dbReference type="EMBL" id="UINC01222813">
    <property type="protein sequence ID" value="SVE51751.1"/>
    <property type="molecule type" value="Genomic_DNA"/>
</dbReference>